<evidence type="ECO:0000313" key="10">
    <source>
        <dbReference type="Proteomes" id="UP000437068"/>
    </source>
</evidence>
<dbReference type="Proteomes" id="UP000440367">
    <property type="component" value="Unassembled WGS sequence"/>
</dbReference>
<dbReference type="Proteomes" id="UP000433483">
    <property type="component" value="Unassembled WGS sequence"/>
</dbReference>
<dbReference type="EMBL" id="QXGF01000367">
    <property type="protein sequence ID" value="KAE8941317.1"/>
    <property type="molecule type" value="Genomic_DNA"/>
</dbReference>
<dbReference type="EMBL" id="QXGA01000325">
    <property type="protein sequence ID" value="KAE9147824.1"/>
    <property type="molecule type" value="Genomic_DNA"/>
</dbReference>
<evidence type="ECO:0000313" key="14">
    <source>
        <dbReference type="Proteomes" id="UP000486351"/>
    </source>
</evidence>
<evidence type="ECO:0000313" key="12">
    <source>
        <dbReference type="Proteomes" id="UP000440732"/>
    </source>
</evidence>
<sequence length="75" mass="8023">MLAPAVLALLFRDPTHWSSVVGLVPGGTSYFRVGGEVRGSGYWDSGSQTCCLPPKSAWCAGVPGCRRRTPSKDRL</sequence>
<evidence type="ECO:0000313" key="9">
    <source>
        <dbReference type="Proteomes" id="UP000433483"/>
    </source>
</evidence>
<dbReference type="Proteomes" id="UP000440732">
    <property type="component" value="Unassembled WGS sequence"/>
</dbReference>
<evidence type="ECO:0000313" key="3">
    <source>
        <dbReference type="EMBL" id="KAE9147824.1"/>
    </source>
</evidence>
<evidence type="ECO:0000313" key="13">
    <source>
        <dbReference type="Proteomes" id="UP000441208"/>
    </source>
</evidence>
<evidence type="ECO:0000313" key="6">
    <source>
        <dbReference type="EMBL" id="KAE9321433.1"/>
    </source>
</evidence>
<protein>
    <submittedName>
        <fullName evidence="1">Uncharacterized protein</fullName>
    </submittedName>
</protein>
<dbReference type="Proteomes" id="UP000437068">
    <property type="component" value="Unassembled WGS sequence"/>
</dbReference>
<evidence type="ECO:0000313" key="2">
    <source>
        <dbReference type="EMBL" id="KAE9130316.1"/>
    </source>
</evidence>
<evidence type="ECO:0000313" key="5">
    <source>
        <dbReference type="EMBL" id="KAE9253349.1"/>
    </source>
</evidence>
<dbReference type="Proteomes" id="UP000441208">
    <property type="component" value="Unassembled WGS sequence"/>
</dbReference>
<evidence type="ECO:0000313" key="11">
    <source>
        <dbReference type="Proteomes" id="UP000440367"/>
    </source>
</evidence>
<evidence type="ECO:0000313" key="7">
    <source>
        <dbReference type="EMBL" id="KAE9348502.1"/>
    </source>
</evidence>
<evidence type="ECO:0000313" key="4">
    <source>
        <dbReference type="EMBL" id="KAE9227921.1"/>
    </source>
</evidence>
<dbReference type="EMBL" id="QXGB01000147">
    <property type="protein sequence ID" value="KAE9227921.1"/>
    <property type="molecule type" value="Genomic_DNA"/>
</dbReference>
<evidence type="ECO:0000313" key="8">
    <source>
        <dbReference type="Proteomes" id="UP000429523"/>
    </source>
</evidence>
<proteinExistence type="predicted"/>
<evidence type="ECO:0000313" key="1">
    <source>
        <dbReference type="EMBL" id="KAE8941317.1"/>
    </source>
</evidence>
<organism evidence="1 8">
    <name type="scientific">Phytophthora fragariae</name>
    <dbReference type="NCBI Taxonomy" id="53985"/>
    <lineage>
        <taxon>Eukaryota</taxon>
        <taxon>Sar</taxon>
        <taxon>Stramenopiles</taxon>
        <taxon>Oomycota</taxon>
        <taxon>Peronosporomycetes</taxon>
        <taxon>Peronosporales</taxon>
        <taxon>Peronosporaceae</taxon>
        <taxon>Phytophthora</taxon>
    </lineage>
</organism>
<dbReference type="EMBL" id="QXGD01000095">
    <property type="protein sequence ID" value="KAE9253349.1"/>
    <property type="molecule type" value="Genomic_DNA"/>
</dbReference>
<dbReference type="EMBL" id="QXFY01000307">
    <property type="protein sequence ID" value="KAE9348502.1"/>
    <property type="molecule type" value="Genomic_DNA"/>
</dbReference>
<name>A0A6A3FA92_9STRA</name>
<dbReference type="Proteomes" id="UP000429523">
    <property type="component" value="Unassembled WGS sequence"/>
</dbReference>
<dbReference type="EMBL" id="QXFZ01000146">
    <property type="protein sequence ID" value="KAE9130316.1"/>
    <property type="molecule type" value="Genomic_DNA"/>
</dbReference>
<dbReference type="AlphaFoldDB" id="A0A6A3FA92"/>
<dbReference type="EMBL" id="QXGE01000174">
    <property type="protein sequence ID" value="KAE9321433.1"/>
    <property type="molecule type" value="Genomic_DNA"/>
</dbReference>
<dbReference type="Proteomes" id="UP000486351">
    <property type="component" value="Unassembled WGS sequence"/>
</dbReference>
<comment type="caution">
    <text evidence="1">The sequence shown here is derived from an EMBL/GenBank/DDBJ whole genome shotgun (WGS) entry which is preliminary data.</text>
</comment>
<keyword evidence="9" id="KW-1185">Reference proteome</keyword>
<gene>
    <name evidence="6" type="ORF">PF001_g4912</name>
    <name evidence="5" type="ORF">PF002_g3380</name>
    <name evidence="4" type="ORF">PF005_g4529</name>
    <name evidence="3" type="ORF">PF006_g7539</name>
    <name evidence="2" type="ORF">PF007_g4556</name>
    <name evidence="7" type="ORF">PF008_g7320</name>
    <name evidence="1" type="ORF">PF009_g8895</name>
</gene>
<accession>A0A6A3FA92</accession>
<reference evidence="8 9" key="1">
    <citation type="submission" date="2018-08" db="EMBL/GenBank/DDBJ databases">
        <title>Genomic investigation of the strawberry pathogen Phytophthora fragariae indicates pathogenicity is determined by transcriptional variation in three key races.</title>
        <authorList>
            <person name="Adams T.M."/>
            <person name="Armitage A.D."/>
            <person name="Sobczyk M.K."/>
            <person name="Bates H.J."/>
            <person name="Dunwell J.M."/>
            <person name="Nellist C.F."/>
            <person name="Harrison R.J."/>
        </authorList>
    </citation>
    <scope>NUCLEOTIDE SEQUENCE [LARGE SCALE GENOMIC DNA]</scope>
    <source>
        <strain evidence="6 10">A4</strain>
        <strain evidence="5 11">BC-1</strain>
        <strain evidence="4 9">NOV-27</strain>
        <strain evidence="3 12">NOV-5</strain>
        <strain evidence="2 13">NOV-71</strain>
        <strain evidence="7 14">NOV-77</strain>
        <strain evidence="1 8">NOV-9</strain>
    </source>
</reference>